<dbReference type="PIRSF" id="PIRSF000654">
    <property type="entry name" value="Integrin-linked_kinase"/>
    <property type="match status" value="1"/>
</dbReference>
<dbReference type="OMA" id="MGPNDED"/>
<dbReference type="AlphaFoldDB" id="A0A5P1E561"/>
<evidence type="ECO:0000313" key="2">
    <source>
        <dbReference type="EMBL" id="ONK57690.1"/>
    </source>
</evidence>
<dbReference type="GO" id="GO:0004672">
    <property type="term" value="F:protein kinase activity"/>
    <property type="evidence" value="ECO:0007669"/>
    <property type="project" value="InterPro"/>
</dbReference>
<dbReference type="InterPro" id="IPR008271">
    <property type="entry name" value="Ser/Thr_kinase_AS"/>
</dbReference>
<dbReference type="Pfam" id="PF07714">
    <property type="entry name" value="PK_Tyr_Ser-Thr"/>
    <property type="match status" value="1"/>
</dbReference>
<feature type="domain" description="Protein kinase" evidence="1">
    <location>
        <begin position="1"/>
        <end position="217"/>
    </location>
</feature>
<dbReference type="Gene3D" id="1.10.510.10">
    <property type="entry name" value="Transferase(Phosphotransferase) domain 1"/>
    <property type="match status" value="1"/>
</dbReference>
<dbReference type="InterPro" id="IPR001245">
    <property type="entry name" value="Ser-Thr/Tyr_kinase_cat_dom"/>
</dbReference>
<sequence length="237" mass="25702">MANGTLHDLLHKSDQQVGLPLGSWAARIRVALDAARGIEYLHTYAVPPIIHRDIKSSNILLDEVWTAKVADFGLSLMHPIASHNDNRPNGPNGPNVSPSAAGTVGYMDPEYYRLQRLTAKSDVYSFGVVLLEILSGCKVIQRYEESGTPKNVVEFAVPHIVADDLHRVLDPRIAPPTPSEIEAVAYVGYLAADCVSPEGRDRPTMTEIVNGLERALVAISGPSSISRSSTSRSLDLI</sequence>
<gene>
    <name evidence="2" type="ORF">A4U43_C09F3070</name>
</gene>
<dbReference type="PANTHER" id="PTHR46146">
    <property type="entry name" value="SERINE/THREONINE-PROTEIN KINASE-LIKE PROTEIN CCR4"/>
    <property type="match status" value="1"/>
</dbReference>
<reference evidence="3" key="1">
    <citation type="journal article" date="2017" name="Nat. Commun.">
        <title>The asparagus genome sheds light on the origin and evolution of a young Y chromosome.</title>
        <authorList>
            <person name="Harkess A."/>
            <person name="Zhou J."/>
            <person name="Xu C."/>
            <person name="Bowers J.E."/>
            <person name="Van der Hulst R."/>
            <person name="Ayyampalayam S."/>
            <person name="Mercati F."/>
            <person name="Riccardi P."/>
            <person name="McKain M.R."/>
            <person name="Kakrana A."/>
            <person name="Tang H."/>
            <person name="Ray J."/>
            <person name="Groenendijk J."/>
            <person name="Arikit S."/>
            <person name="Mathioni S.M."/>
            <person name="Nakano M."/>
            <person name="Shan H."/>
            <person name="Telgmann-Rauber A."/>
            <person name="Kanno A."/>
            <person name="Yue Z."/>
            <person name="Chen H."/>
            <person name="Li W."/>
            <person name="Chen Y."/>
            <person name="Xu X."/>
            <person name="Zhang Y."/>
            <person name="Luo S."/>
            <person name="Chen H."/>
            <person name="Gao J."/>
            <person name="Mao Z."/>
            <person name="Pires J.C."/>
            <person name="Luo M."/>
            <person name="Kudrna D."/>
            <person name="Wing R.A."/>
            <person name="Meyers B.C."/>
            <person name="Yi K."/>
            <person name="Kong H."/>
            <person name="Lavrijsen P."/>
            <person name="Sunseri F."/>
            <person name="Falavigna A."/>
            <person name="Ye Y."/>
            <person name="Leebens-Mack J.H."/>
            <person name="Chen G."/>
        </authorList>
    </citation>
    <scope>NUCLEOTIDE SEQUENCE [LARGE SCALE GENOMIC DNA]</scope>
    <source>
        <strain evidence="3">cv. DH0086</strain>
    </source>
</reference>
<proteinExistence type="predicted"/>
<dbReference type="InterPro" id="IPR000719">
    <property type="entry name" value="Prot_kinase_dom"/>
</dbReference>
<dbReference type="Gramene" id="ONK57690">
    <property type="protein sequence ID" value="ONK57690"/>
    <property type="gene ID" value="A4U43_C09F3070"/>
</dbReference>
<protein>
    <recommendedName>
        <fullName evidence="1">Protein kinase domain-containing protein</fullName>
    </recommendedName>
</protein>
<accession>A0A5P1E561</accession>
<name>A0A5P1E561_ASPOF</name>
<dbReference type="PROSITE" id="PS50011">
    <property type="entry name" value="PROTEIN_KINASE_DOM"/>
    <property type="match status" value="1"/>
</dbReference>
<dbReference type="SUPFAM" id="SSF56112">
    <property type="entry name" value="Protein kinase-like (PK-like)"/>
    <property type="match status" value="1"/>
</dbReference>
<evidence type="ECO:0000259" key="1">
    <source>
        <dbReference type="PROSITE" id="PS50011"/>
    </source>
</evidence>
<dbReference type="PROSITE" id="PS00108">
    <property type="entry name" value="PROTEIN_KINASE_ST"/>
    <property type="match status" value="1"/>
</dbReference>
<dbReference type="PANTHER" id="PTHR46146:SF20">
    <property type="entry name" value="OS04G0439600 PROTEIN"/>
    <property type="match status" value="1"/>
</dbReference>
<dbReference type="InterPro" id="IPR011009">
    <property type="entry name" value="Kinase-like_dom_sf"/>
</dbReference>
<dbReference type="SMART" id="SM00220">
    <property type="entry name" value="S_TKc"/>
    <property type="match status" value="1"/>
</dbReference>
<keyword evidence="3" id="KW-1185">Reference proteome</keyword>
<organism evidence="2 3">
    <name type="scientific">Asparagus officinalis</name>
    <name type="common">Garden asparagus</name>
    <dbReference type="NCBI Taxonomy" id="4686"/>
    <lineage>
        <taxon>Eukaryota</taxon>
        <taxon>Viridiplantae</taxon>
        <taxon>Streptophyta</taxon>
        <taxon>Embryophyta</taxon>
        <taxon>Tracheophyta</taxon>
        <taxon>Spermatophyta</taxon>
        <taxon>Magnoliopsida</taxon>
        <taxon>Liliopsida</taxon>
        <taxon>Asparagales</taxon>
        <taxon>Asparagaceae</taxon>
        <taxon>Asparagoideae</taxon>
        <taxon>Asparagus</taxon>
    </lineage>
</organism>
<dbReference type="EMBL" id="CM007389">
    <property type="protein sequence ID" value="ONK57690.1"/>
    <property type="molecule type" value="Genomic_DNA"/>
</dbReference>
<dbReference type="GO" id="GO:0005524">
    <property type="term" value="F:ATP binding"/>
    <property type="evidence" value="ECO:0007669"/>
    <property type="project" value="InterPro"/>
</dbReference>
<evidence type="ECO:0000313" key="3">
    <source>
        <dbReference type="Proteomes" id="UP000243459"/>
    </source>
</evidence>
<dbReference type="Proteomes" id="UP000243459">
    <property type="component" value="Chromosome 9"/>
</dbReference>